<evidence type="ECO:0000259" key="2">
    <source>
        <dbReference type="PROSITE" id="PS50022"/>
    </source>
</evidence>
<sequence length="889" mass="95035">MKNITKYILAAAAAFSSLTACQEFEDFDKTIDGTPGLVYVQTGTENLYTIRVVHKPTGSTGEFFTEFPVRCNTTRHAGVKATFVYDASLVESYNAEHKTSYAALPAEYLTLENTTLTVPENATASADSVKVTLTGDLSLLTERNYLAPLRIKAESIDASEVMGAVYVAVATEINLIRAIESTDDMVGFTATGRSAWTADCGNYANLFDGSTSTSVDFPEQYGNVLNIDMKEQQLVTGLCLGYGSVPSVSIEYSADGENFSQAGTPVAGEYVTGGSRMYAAFHGHIEARYLRLTVGFSSSWSKTLSEIDIYKIDSEDPTVYAVTGTENLITGKITHRQTGSTSDVNASFSAYATVASTSGYTVSVAADNSLVAAYNTAHGTSYAALPAEYLQLDNNPLTIAAGAYKSEGEVTVSLKGDLTRLSDLNGYLAPLKLSSSGAGTSAGRGVVYLAVKVERNKIRPITSADDMVGFPAAGRTAWTADCPDYANLFDGSTSTRTNFTSQNDNVVTIDMKSTHMVTGIDLNSAGISSVSFEYSTDGQTFLTAGTPASNEYATSGSNRYIAFYDYLEARYLRLTISFSSSWSKYVSEFNIYEIESDEPTVYAMCGSDNVLTGAIAHTPGGSFNQLNAAFNVYCTVSSASGYSVSATPDNSLIAAYNSANGTSYAALPDGHLLLENNPCAIGPNNNKSDGQIKASLTGDLTGLTNAKGYLVPLKLSAQDAVTSSGRGVVYLVIIPAEELFRKNFTVADITGALVADRSGWSITGGDYHSGSWPEVIDDSTDTFMRPWGSPIMFTITFDKEYEMTGLRITARTDNASYQNYQPNAITIEYSLNGEDYTELGTAASADGSLLKNVPSSYVALYGSQKMKYIRITASYGSNMGVGDFNIYAK</sequence>
<evidence type="ECO:0000256" key="1">
    <source>
        <dbReference type="SAM" id="SignalP"/>
    </source>
</evidence>
<dbReference type="PROSITE" id="PS51257">
    <property type="entry name" value="PROKAR_LIPOPROTEIN"/>
    <property type="match status" value="1"/>
</dbReference>
<dbReference type="RefSeq" id="WP_244076473.1">
    <property type="nucleotide sequence ID" value="NZ_AP025581.1"/>
</dbReference>
<evidence type="ECO:0000313" key="3">
    <source>
        <dbReference type="EMBL" id="GKI18882.1"/>
    </source>
</evidence>
<dbReference type="Pfam" id="PF08522">
    <property type="entry name" value="BT_3987-like_N"/>
    <property type="match status" value="3"/>
</dbReference>
<keyword evidence="1" id="KW-0732">Signal</keyword>
<reference evidence="3" key="1">
    <citation type="submission" date="2022-01" db="EMBL/GenBank/DDBJ databases">
        <title>Novel bile acid biosynthetic pathways are enriched in the microbiome of centenarians.</title>
        <authorList>
            <person name="Sato Y."/>
            <person name="Atarashi K."/>
            <person name="Plichta R.D."/>
            <person name="Arai Y."/>
            <person name="Sasajima S."/>
            <person name="Kearney M.S."/>
            <person name="Suda W."/>
            <person name="Takeshita K."/>
            <person name="Sasaki T."/>
            <person name="Okamoto S."/>
            <person name="Skelly N.A."/>
            <person name="Okamura Y."/>
            <person name="Vlamakis H."/>
            <person name="Li Y."/>
            <person name="Tanoue T."/>
            <person name="Takei H."/>
            <person name="Nittono H."/>
            <person name="Narushima S."/>
            <person name="Irie J."/>
            <person name="Itoh H."/>
            <person name="Moriya K."/>
            <person name="Sugiura Y."/>
            <person name="Suematsu M."/>
            <person name="Moritoki N."/>
            <person name="Shibata S."/>
            <person name="Littman R.D."/>
            <person name="Fischbach A.M."/>
            <person name="Uwamino Y."/>
            <person name="Inoue T."/>
            <person name="Honda A."/>
            <person name="Hattori M."/>
            <person name="Murai T."/>
            <person name="Xavier J.R."/>
            <person name="Hirose N."/>
            <person name="Honda K."/>
        </authorList>
    </citation>
    <scope>NUCLEOTIDE SEQUENCE</scope>
    <source>
        <strain evidence="3">CE91-St16</strain>
    </source>
</reference>
<dbReference type="InterPro" id="IPR000421">
    <property type="entry name" value="FA58C"/>
</dbReference>
<dbReference type="EMBL" id="BQOL01000001">
    <property type="protein sequence ID" value="GKI18882.1"/>
    <property type="molecule type" value="Genomic_DNA"/>
</dbReference>
<feature type="domain" description="F5/8 type C" evidence="2">
    <location>
        <begin position="446"/>
        <end position="594"/>
    </location>
</feature>
<protein>
    <recommendedName>
        <fullName evidence="2">F5/8 type C domain-containing protein</fullName>
    </recommendedName>
</protein>
<accession>A0AA37NRG1</accession>
<dbReference type="InterPro" id="IPR008979">
    <property type="entry name" value="Galactose-bd-like_sf"/>
</dbReference>
<proteinExistence type="predicted"/>
<comment type="caution">
    <text evidence="3">The sequence shown here is derived from an EMBL/GenBank/DDBJ whole genome shotgun (WGS) entry which is preliminary data.</text>
</comment>
<dbReference type="Pfam" id="PF00754">
    <property type="entry name" value="F5_F8_type_C"/>
    <property type="match status" value="3"/>
</dbReference>
<dbReference type="Proteomes" id="UP001055105">
    <property type="component" value="Unassembled WGS sequence"/>
</dbReference>
<name>A0AA37NRG1_9BACT</name>
<dbReference type="InterPro" id="IPR013728">
    <property type="entry name" value="BT_3987-like_N"/>
</dbReference>
<feature type="domain" description="F5/8 type C" evidence="2">
    <location>
        <begin position="168"/>
        <end position="312"/>
    </location>
</feature>
<evidence type="ECO:0000313" key="4">
    <source>
        <dbReference type="Proteomes" id="UP001055105"/>
    </source>
</evidence>
<feature type="signal peptide" evidence="1">
    <location>
        <begin position="1"/>
        <end position="22"/>
    </location>
</feature>
<dbReference type="AlphaFoldDB" id="A0AA37NRG1"/>
<dbReference type="SUPFAM" id="SSF49785">
    <property type="entry name" value="Galactose-binding domain-like"/>
    <property type="match status" value="3"/>
</dbReference>
<dbReference type="PROSITE" id="PS50022">
    <property type="entry name" value="FA58C_3"/>
    <property type="match status" value="2"/>
</dbReference>
<dbReference type="Gene3D" id="2.60.40.1740">
    <property type="entry name" value="hypothetical protein (bacova_03559)"/>
    <property type="match status" value="3"/>
</dbReference>
<dbReference type="Gene3D" id="2.60.120.260">
    <property type="entry name" value="Galactose-binding domain-like"/>
    <property type="match status" value="3"/>
</dbReference>
<organism evidence="3 4">
    <name type="scientific">Alistipes finegoldii</name>
    <dbReference type="NCBI Taxonomy" id="214856"/>
    <lineage>
        <taxon>Bacteria</taxon>
        <taxon>Pseudomonadati</taxon>
        <taxon>Bacteroidota</taxon>
        <taxon>Bacteroidia</taxon>
        <taxon>Bacteroidales</taxon>
        <taxon>Rikenellaceae</taxon>
        <taxon>Alistipes</taxon>
    </lineage>
</organism>
<gene>
    <name evidence="3" type="ORF">CE91St16_17900</name>
</gene>
<feature type="chain" id="PRO_5041266613" description="F5/8 type C domain-containing protein" evidence="1">
    <location>
        <begin position="23"/>
        <end position="889"/>
    </location>
</feature>